<accession>A0A923SL08</accession>
<dbReference type="RefSeq" id="WP_187068378.1">
    <property type="nucleotide sequence ID" value="NZ_JACRVF010000005.1"/>
</dbReference>
<reference evidence="1" key="1">
    <citation type="submission" date="2020-08" db="EMBL/GenBank/DDBJ databases">
        <title>Pontibacter sp. SD6 16S ribosomal RNA gene Genome sequencing and assembly.</title>
        <authorList>
            <person name="Kang M."/>
        </authorList>
    </citation>
    <scope>NUCLEOTIDE SEQUENCE</scope>
    <source>
        <strain evidence="1">SD6</strain>
    </source>
</reference>
<dbReference type="AlphaFoldDB" id="A0A923SL08"/>
<sequence length="228" mass="26487">MKYLFLLVFLACVACNPDVKEETKKQTDSVEATTSSFSFMEDSSRIKKISGDSIRIFIADEEQNDSTLLPVSDSFYEQFIKNNSLFENKRYSADFSEGTNISHYYWGQIETPLDYKFLLISQREELDFAVNKVFLFVFDIHDKLMSITPVAELGYYPGAKDYRYSTLRSNSKLEFVSVQESITDEDDSEEGNPNYLVEKDSTTIKYAFRKGKFDRTYTDTVKTSYWTK</sequence>
<comment type="caution">
    <text evidence="1">The sequence shown here is derived from an EMBL/GenBank/DDBJ whole genome shotgun (WGS) entry which is preliminary data.</text>
</comment>
<evidence type="ECO:0000313" key="2">
    <source>
        <dbReference type="Proteomes" id="UP000603640"/>
    </source>
</evidence>
<dbReference type="Proteomes" id="UP000603640">
    <property type="component" value="Unassembled WGS sequence"/>
</dbReference>
<protein>
    <submittedName>
        <fullName evidence="1">Uncharacterized protein</fullName>
    </submittedName>
</protein>
<evidence type="ECO:0000313" key="1">
    <source>
        <dbReference type="EMBL" id="MBC5994346.1"/>
    </source>
</evidence>
<keyword evidence="2" id="KW-1185">Reference proteome</keyword>
<proteinExistence type="predicted"/>
<organism evidence="1 2">
    <name type="scientific">Pontibacter cellulosilyticus</name>
    <dbReference type="NCBI Taxonomy" id="1720253"/>
    <lineage>
        <taxon>Bacteria</taxon>
        <taxon>Pseudomonadati</taxon>
        <taxon>Bacteroidota</taxon>
        <taxon>Cytophagia</taxon>
        <taxon>Cytophagales</taxon>
        <taxon>Hymenobacteraceae</taxon>
        <taxon>Pontibacter</taxon>
    </lineage>
</organism>
<name>A0A923SL08_9BACT</name>
<gene>
    <name evidence="1" type="ORF">H8S84_15970</name>
</gene>
<dbReference type="EMBL" id="JACRVF010000005">
    <property type="protein sequence ID" value="MBC5994346.1"/>
    <property type="molecule type" value="Genomic_DNA"/>
</dbReference>